<proteinExistence type="predicted"/>
<dbReference type="KEGG" id="lji:ELX58_07290"/>
<accession>A0A4P6ZP07</accession>
<gene>
    <name evidence="1" type="ORF">ELX58_07290</name>
</gene>
<evidence type="ECO:0000313" key="2">
    <source>
        <dbReference type="Proteomes" id="UP000294321"/>
    </source>
</evidence>
<evidence type="ECO:0000313" key="1">
    <source>
        <dbReference type="EMBL" id="QBP18890.1"/>
    </source>
</evidence>
<dbReference type="Proteomes" id="UP000294321">
    <property type="component" value="Chromosome"/>
</dbReference>
<reference evidence="2" key="1">
    <citation type="submission" date="2018-12" db="EMBL/GenBank/DDBJ databases">
        <title>A new species of lactobacillus.</title>
        <authorList>
            <person name="Jian Y."/>
            <person name="Xin L."/>
            <person name="Hong Z.J."/>
            <person name="Ming L.Z."/>
            <person name="Hong X.Z."/>
        </authorList>
    </citation>
    <scope>NUCLEOTIDE SEQUENCE [LARGE SCALE GENOMIC DNA]</scope>
    <source>
        <strain evidence="2">HSLZ-75</strain>
    </source>
</reference>
<keyword evidence="2" id="KW-1185">Reference proteome</keyword>
<organism evidence="1 2">
    <name type="scientific">Acetilactobacillus jinshanensis</name>
    <dbReference type="NCBI Taxonomy" id="1720083"/>
    <lineage>
        <taxon>Bacteria</taxon>
        <taxon>Bacillati</taxon>
        <taxon>Bacillota</taxon>
        <taxon>Bacilli</taxon>
        <taxon>Lactobacillales</taxon>
        <taxon>Lactobacillaceae</taxon>
        <taxon>Acetilactobacillus</taxon>
    </lineage>
</organism>
<dbReference type="EMBL" id="CP034726">
    <property type="protein sequence ID" value="QBP18890.1"/>
    <property type="molecule type" value="Genomic_DNA"/>
</dbReference>
<sequence length="112" mass="12923">MTKIQDLTKDQLKKIIDGLKDHGIGINTYGIHDDFLYLHRDLESHGQVFMIDSIHIYNCGSDYLAYYSSHDVVGNDWRDIKMKDAGSTILGAALHLFQRVNNYRINELYGME</sequence>
<dbReference type="AlphaFoldDB" id="A0A4P6ZP07"/>
<protein>
    <submittedName>
        <fullName evidence="1">Uncharacterized protein</fullName>
    </submittedName>
</protein>
<name>A0A4P6ZP07_9LACO</name>
<dbReference type="RefSeq" id="WP_133442448.1">
    <property type="nucleotide sequence ID" value="NZ_CP034726.1"/>
</dbReference>